<feature type="non-terminal residue" evidence="1">
    <location>
        <position position="256"/>
    </location>
</feature>
<protein>
    <submittedName>
        <fullName evidence="1">DNA repair and recombination protein RAD54-like</fullName>
    </submittedName>
</protein>
<sequence>SPTSPTQPPSLGLRKPFRSPLLKRPPLAGHDACPRPARVLGTSLKRVFPIAKNAADVGTPPKRVKESTEVRSSLPPSTMPWQSRKVFAAFKSPLRVPLSASSDTASSQSDSNQDSPGGAAMGAIPSKHLGVRRKALIRRGPRHDPKAEGAIVLYTPPTPEELMLRKQKEQQDASKKSKSLESILNKARDGESEEVAVVLDPVIGRKLRPHQVDGVKFMFDCVTGRKVENAYGCIMADEMGLGKTLQCIALLWTLLK</sequence>
<reference evidence="1" key="1">
    <citation type="submission" date="2022-06" db="EMBL/GenBank/DDBJ databases">
        <title>Phylogenomic reconstructions and comparative analyses of Kickxellomycotina fungi.</title>
        <authorList>
            <person name="Reynolds N.K."/>
            <person name="Stajich J.E."/>
            <person name="Barry K."/>
            <person name="Grigoriev I.V."/>
            <person name="Crous P."/>
            <person name="Smith M.E."/>
        </authorList>
    </citation>
    <scope>NUCLEOTIDE SEQUENCE</scope>
    <source>
        <strain evidence="1">RSA 2271</strain>
    </source>
</reference>
<feature type="non-terminal residue" evidence="1">
    <location>
        <position position="1"/>
    </location>
</feature>
<evidence type="ECO:0000313" key="1">
    <source>
        <dbReference type="EMBL" id="KAJ1676499.1"/>
    </source>
</evidence>
<name>A0ACC1HIY9_9FUNG</name>
<dbReference type="Proteomes" id="UP001145114">
    <property type="component" value="Unassembled WGS sequence"/>
</dbReference>
<proteinExistence type="predicted"/>
<keyword evidence="2" id="KW-1185">Reference proteome</keyword>
<accession>A0ACC1HIY9</accession>
<evidence type="ECO:0000313" key="2">
    <source>
        <dbReference type="Proteomes" id="UP001145114"/>
    </source>
</evidence>
<gene>
    <name evidence="1" type="primary">RAD54L</name>
    <name evidence="1" type="ORF">EV182_008076</name>
</gene>
<dbReference type="EMBL" id="JAMZIH010004003">
    <property type="protein sequence ID" value="KAJ1676499.1"/>
    <property type="molecule type" value="Genomic_DNA"/>
</dbReference>
<organism evidence="1 2">
    <name type="scientific">Spiromyces aspiralis</name>
    <dbReference type="NCBI Taxonomy" id="68401"/>
    <lineage>
        <taxon>Eukaryota</taxon>
        <taxon>Fungi</taxon>
        <taxon>Fungi incertae sedis</taxon>
        <taxon>Zoopagomycota</taxon>
        <taxon>Kickxellomycotina</taxon>
        <taxon>Kickxellomycetes</taxon>
        <taxon>Kickxellales</taxon>
        <taxon>Kickxellaceae</taxon>
        <taxon>Spiromyces</taxon>
    </lineage>
</organism>
<comment type="caution">
    <text evidence="1">The sequence shown here is derived from an EMBL/GenBank/DDBJ whole genome shotgun (WGS) entry which is preliminary data.</text>
</comment>